<reference evidence="1 2" key="1">
    <citation type="submission" date="2018-06" db="EMBL/GenBank/DDBJ databases">
        <authorList>
            <consortium name="Pathogen Informatics"/>
            <person name="Doyle S."/>
        </authorList>
    </citation>
    <scope>NUCLEOTIDE SEQUENCE [LARGE SCALE GENOMIC DNA]</scope>
    <source>
        <strain evidence="1 2">NCTC11807</strain>
    </source>
</reference>
<dbReference type="Proteomes" id="UP000255425">
    <property type="component" value="Unassembled WGS sequence"/>
</dbReference>
<proteinExistence type="predicted"/>
<dbReference type="AlphaFoldDB" id="A0A380HAE0"/>
<dbReference type="EMBL" id="UHDZ01000001">
    <property type="protein sequence ID" value="SUM74305.1"/>
    <property type="molecule type" value="Genomic_DNA"/>
</dbReference>
<sequence>MNTVLDTTLHYKNVFLKMIQNKKDEDTNDK</sequence>
<name>A0A380HAE0_9STAP</name>
<accession>A0A380HAE0</accession>
<organism evidence="1 2">
    <name type="scientific">Staphylococcus saccharolyticus</name>
    <dbReference type="NCBI Taxonomy" id="33028"/>
    <lineage>
        <taxon>Bacteria</taxon>
        <taxon>Bacillati</taxon>
        <taxon>Bacillota</taxon>
        <taxon>Bacilli</taxon>
        <taxon>Bacillales</taxon>
        <taxon>Staphylococcaceae</taxon>
        <taxon>Staphylococcus</taxon>
    </lineage>
</organism>
<protein>
    <submittedName>
        <fullName evidence="1">Uncharacterized protein</fullName>
    </submittedName>
</protein>
<evidence type="ECO:0000313" key="2">
    <source>
        <dbReference type="Proteomes" id="UP000255425"/>
    </source>
</evidence>
<keyword evidence="2" id="KW-1185">Reference proteome</keyword>
<gene>
    <name evidence="1" type="ORF">NCTC11807_02524</name>
</gene>
<evidence type="ECO:0000313" key="1">
    <source>
        <dbReference type="EMBL" id="SUM74305.1"/>
    </source>
</evidence>